<evidence type="ECO:0000256" key="1">
    <source>
        <dbReference type="ARBA" id="ARBA00005695"/>
    </source>
</evidence>
<dbReference type="PANTHER" id="PTHR30290">
    <property type="entry name" value="PERIPLASMIC BINDING COMPONENT OF ABC TRANSPORTER"/>
    <property type="match status" value="1"/>
</dbReference>
<keyword evidence="2" id="KW-0813">Transport</keyword>
<feature type="domain" description="Solute-binding protein family 5" evidence="5">
    <location>
        <begin position="107"/>
        <end position="280"/>
    </location>
</feature>
<reference evidence="6" key="1">
    <citation type="submission" date="2014-03" db="EMBL/GenBank/DDBJ databases">
        <authorList>
            <person name="Zhang G."/>
            <person name="Zhu L."/>
            <person name="Fang P."/>
        </authorList>
    </citation>
    <scope>NUCLEOTIDE SEQUENCE</scope>
    <source>
        <strain evidence="6">NS1</strain>
        <plasmid evidence="6">pNSL1</plasmid>
    </source>
</reference>
<feature type="region of interest" description="Disordered" evidence="4">
    <location>
        <begin position="1"/>
        <end position="21"/>
    </location>
</feature>
<protein>
    <recommendedName>
        <fullName evidence="5">Solute-binding protein family 5 domain-containing protein</fullName>
    </recommendedName>
</protein>
<dbReference type="Gene3D" id="3.90.76.10">
    <property type="entry name" value="Dipeptide-binding Protein, Domain 1"/>
    <property type="match status" value="1"/>
</dbReference>
<dbReference type="InterPro" id="IPR039424">
    <property type="entry name" value="SBP_5"/>
</dbReference>
<proteinExistence type="inferred from homology"/>
<accession>A0A097SPS1</accession>
<evidence type="ECO:0000256" key="4">
    <source>
        <dbReference type="SAM" id="MobiDB-lite"/>
    </source>
</evidence>
<dbReference type="AlphaFoldDB" id="A0A097SPS1"/>
<sequence length="388" mass="40863">MVFPGQTAWRRGHPTSAPARPCSCRRTWGTVTGRPRVRTRSRTAIAVVLATATATACATAPASPSTTRDGVVLADSVDLGGYNPVAGHGETGESKLHDGLLRLAGGDGVRWAVRIRAGVRFTDGTTLDADDIAATYSAIVDPASASPLAALSNMIESVTATGPHAVRFELKYPYAALPTKLLLGIAPSERLPGGRASESVLNIAPVGTGPYTLVSLRPDQAVFEANEDYWDGAPQVKNLAVVHVPDDNARAQRLVAGEADGANPPPRLAATFTNRPGFEVTLERLRRLARGETARRQSGHRGPGDPRRAEPGGGPAGDRRPRPGRLRASRVDAAARGVRRGLRAVRHVQVRPGGHRAAPHDAGWRRSALLCIATHEVPTTSTFAAIGA</sequence>
<comment type="similarity">
    <text evidence="1">Belongs to the bacterial solute-binding protein 5 family.</text>
</comment>
<dbReference type="InterPro" id="IPR000914">
    <property type="entry name" value="SBP_5_dom"/>
</dbReference>
<dbReference type="PANTHER" id="PTHR30290:SF9">
    <property type="entry name" value="OLIGOPEPTIDE-BINDING PROTEIN APPA"/>
    <property type="match status" value="1"/>
</dbReference>
<geneLocation type="plasmid" evidence="6">
    <name>pNSL1</name>
</geneLocation>
<keyword evidence="6" id="KW-0614">Plasmid</keyword>
<dbReference type="SUPFAM" id="SSF53850">
    <property type="entry name" value="Periplasmic binding protein-like II"/>
    <property type="match status" value="1"/>
</dbReference>
<dbReference type="EMBL" id="KJ605395">
    <property type="protein sequence ID" value="AIU93528.1"/>
    <property type="molecule type" value="Genomic_DNA"/>
</dbReference>
<dbReference type="GO" id="GO:0015833">
    <property type="term" value="P:peptide transport"/>
    <property type="evidence" value="ECO:0007669"/>
    <property type="project" value="TreeGrafter"/>
</dbReference>
<evidence type="ECO:0000259" key="5">
    <source>
        <dbReference type="Pfam" id="PF00496"/>
    </source>
</evidence>
<evidence type="ECO:0000256" key="3">
    <source>
        <dbReference type="ARBA" id="ARBA00022729"/>
    </source>
</evidence>
<keyword evidence="3" id="KW-0732">Signal</keyword>
<name>A0A097SPS1_9NOCA</name>
<feature type="region of interest" description="Disordered" evidence="4">
    <location>
        <begin position="289"/>
        <end position="335"/>
    </location>
</feature>
<evidence type="ECO:0000256" key="2">
    <source>
        <dbReference type="ARBA" id="ARBA00022448"/>
    </source>
</evidence>
<gene>
    <name evidence="6" type="ORF">LRS1606.94</name>
</gene>
<dbReference type="GO" id="GO:1904680">
    <property type="term" value="F:peptide transmembrane transporter activity"/>
    <property type="evidence" value="ECO:0007669"/>
    <property type="project" value="TreeGrafter"/>
</dbReference>
<evidence type="ECO:0000313" key="6">
    <source>
        <dbReference type="EMBL" id="AIU93528.1"/>
    </source>
</evidence>
<dbReference type="Pfam" id="PF00496">
    <property type="entry name" value="SBP_bac_5"/>
    <property type="match status" value="1"/>
</dbReference>
<organism evidence="6">
    <name type="scientific">Rhodococcus sp. NS1</name>
    <dbReference type="NCBI Taxonomy" id="402236"/>
    <lineage>
        <taxon>Bacteria</taxon>
        <taxon>Bacillati</taxon>
        <taxon>Actinomycetota</taxon>
        <taxon>Actinomycetes</taxon>
        <taxon>Mycobacteriales</taxon>
        <taxon>Nocardiaceae</taxon>
        <taxon>Rhodococcus</taxon>
    </lineage>
</organism>
<dbReference type="Gene3D" id="3.40.190.10">
    <property type="entry name" value="Periplasmic binding protein-like II"/>
    <property type="match status" value="1"/>
</dbReference>